<comment type="caution">
    <text evidence="10">The sequence shown here is derived from an EMBL/GenBank/DDBJ whole genome shotgun (WGS) entry which is preliminary data.</text>
</comment>
<dbReference type="GO" id="GO:0015424">
    <property type="term" value="F:ABC-type amino acid transporter activity"/>
    <property type="evidence" value="ECO:0007669"/>
    <property type="project" value="InterPro"/>
</dbReference>
<organism evidence="10 11">
    <name type="scientific">Propionimicrobium lymphophilum ACS-093-V-SCH5</name>
    <dbReference type="NCBI Taxonomy" id="883161"/>
    <lineage>
        <taxon>Bacteria</taxon>
        <taxon>Bacillati</taxon>
        <taxon>Actinomycetota</taxon>
        <taxon>Actinomycetes</taxon>
        <taxon>Propionibacteriales</taxon>
        <taxon>Propionibacteriaceae</taxon>
        <taxon>Propionimicrobium</taxon>
    </lineage>
</organism>
<evidence type="ECO:0000313" key="10">
    <source>
        <dbReference type="EMBL" id="EPD31982.1"/>
    </source>
</evidence>
<dbReference type="PANTHER" id="PTHR43166:SF9">
    <property type="entry name" value="GLUTAMATE_ASPARTATE IMPORT ATP-BINDING PROTEIN GLTL"/>
    <property type="match status" value="1"/>
</dbReference>
<dbReference type="EMBL" id="AGZR01000009">
    <property type="protein sequence ID" value="EPD31982.1"/>
    <property type="molecule type" value="Genomic_DNA"/>
</dbReference>
<gene>
    <name evidence="10" type="ORF">HMPREF9306_01540</name>
</gene>
<dbReference type="SMART" id="SM00382">
    <property type="entry name" value="AAA"/>
    <property type="match status" value="1"/>
</dbReference>
<dbReference type="OrthoDB" id="9806471at2"/>
<dbReference type="GO" id="GO:0005524">
    <property type="term" value="F:ATP binding"/>
    <property type="evidence" value="ECO:0007669"/>
    <property type="project" value="UniProtKB-KW"/>
</dbReference>
<dbReference type="GO" id="GO:0005886">
    <property type="term" value="C:plasma membrane"/>
    <property type="evidence" value="ECO:0007669"/>
    <property type="project" value="UniProtKB-SubCell"/>
</dbReference>
<evidence type="ECO:0000259" key="9">
    <source>
        <dbReference type="PROSITE" id="PS50893"/>
    </source>
</evidence>
<dbReference type="PATRIC" id="fig|883161.3.peg.1530"/>
<evidence type="ECO:0000256" key="4">
    <source>
        <dbReference type="ARBA" id="ARBA00022475"/>
    </source>
</evidence>
<dbReference type="Proteomes" id="UP000014417">
    <property type="component" value="Unassembled WGS sequence"/>
</dbReference>
<keyword evidence="7" id="KW-0029">Amino-acid transport</keyword>
<keyword evidence="3" id="KW-0813">Transport</keyword>
<proteinExistence type="inferred from homology"/>
<dbReference type="Gene3D" id="3.40.50.300">
    <property type="entry name" value="P-loop containing nucleotide triphosphate hydrolases"/>
    <property type="match status" value="1"/>
</dbReference>
<protein>
    <recommendedName>
        <fullName evidence="9">ABC transporter domain-containing protein</fullName>
    </recommendedName>
</protein>
<dbReference type="InterPro" id="IPR027417">
    <property type="entry name" value="P-loop_NTPase"/>
</dbReference>
<keyword evidence="4" id="KW-1003">Cell membrane</keyword>
<dbReference type="PANTHER" id="PTHR43166">
    <property type="entry name" value="AMINO ACID IMPORT ATP-BINDING PROTEIN"/>
    <property type="match status" value="1"/>
</dbReference>
<dbReference type="PIRSF" id="PIRSF039085">
    <property type="entry name" value="ABC_ATPase_HisP"/>
    <property type="match status" value="1"/>
</dbReference>
<keyword evidence="8" id="KW-0472">Membrane</keyword>
<dbReference type="GO" id="GO:0016887">
    <property type="term" value="F:ATP hydrolysis activity"/>
    <property type="evidence" value="ECO:0007669"/>
    <property type="project" value="InterPro"/>
</dbReference>
<dbReference type="Pfam" id="PF00005">
    <property type="entry name" value="ABC_tran"/>
    <property type="match status" value="1"/>
</dbReference>
<evidence type="ECO:0000256" key="8">
    <source>
        <dbReference type="ARBA" id="ARBA00023136"/>
    </source>
</evidence>
<evidence type="ECO:0000256" key="5">
    <source>
        <dbReference type="ARBA" id="ARBA00022741"/>
    </source>
</evidence>
<dbReference type="InterPro" id="IPR050086">
    <property type="entry name" value="MetN_ABC_transporter-like"/>
</dbReference>
<evidence type="ECO:0000256" key="6">
    <source>
        <dbReference type="ARBA" id="ARBA00022840"/>
    </source>
</evidence>
<name>S2WH49_9ACTN</name>
<dbReference type="RefSeq" id="WP_016456364.1">
    <property type="nucleotide sequence ID" value="NZ_KE150269.1"/>
</dbReference>
<dbReference type="PROSITE" id="PS50893">
    <property type="entry name" value="ABC_TRANSPORTER_2"/>
    <property type="match status" value="1"/>
</dbReference>
<feature type="domain" description="ABC transporter" evidence="9">
    <location>
        <begin position="2"/>
        <end position="240"/>
    </location>
</feature>
<dbReference type="InterPro" id="IPR030679">
    <property type="entry name" value="ABC_ATPase_HisP-typ"/>
</dbReference>
<dbReference type="InterPro" id="IPR003593">
    <property type="entry name" value="AAA+_ATPase"/>
</dbReference>
<sequence>MIKIENLSKTFRGGIHALRSVSATFSPGKTTVIIGPSGSGKSTLLRTLNLLEIPTEGTIQIEEDELTFPRKVTKQDKEKLRSHSAMIFQSYNLFPHLTVQENVSLAPTIHGANKNEMKEKALKILGQVGLEDKTNSYPAELSGGQAQRAAIARALALQPQYLYCDEPTSALDPELAAEVSRVLTRLANDGQGLIVVTHDMNFARRVADKILFLIDGEIRFDGKPKDFFDSTDERIVRFLSVFDPSEYKPDFSI</sequence>
<accession>S2WH49</accession>
<dbReference type="PROSITE" id="PS00211">
    <property type="entry name" value="ABC_TRANSPORTER_1"/>
    <property type="match status" value="1"/>
</dbReference>
<dbReference type="HOGENOM" id="CLU_000604_1_22_11"/>
<evidence type="ECO:0000313" key="11">
    <source>
        <dbReference type="Proteomes" id="UP000014417"/>
    </source>
</evidence>
<comment type="subcellular location">
    <subcellularLocation>
        <location evidence="1">Cell membrane</location>
        <topology evidence="1">Peripheral membrane protein</topology>
    </subcellularLocation>
</comment>
<dbReference type="STRING" id="883161.HMPREF9306_01540"/>
<dbReference type="InterPro" id="IPR003439">
    <property type="entry name" value="ABC_transporter-like_ATP-bd"/>
</dbReference>
<evidence type="ECO:0000256" key="7">
    <source>
        <dbReference type="ARBA" id="ARBA00022970"/>
    </source>
</evidence>
<dbReference type="AlphaFoldDB" id="S2WH49"/>
<evidence type="ECO:0000256" key="3">
    <source>
        <dbReference type="ARBA" id="ARBA00022448"/>
    </source>
</evidence>
<reference evidence="10 11" key="1">
    <citation type="submission" date="2013-04" db="EMBL/GenBank/DDBJ databases">
        <title>The Genome Sequence of Propionimicrobium lymphophilum ACS-093-V-SCH5.</title>
        <authorList>
            <consortium name="The Broad Institute Genomics Platform"/>
            <person name="Earl A."/>
            <person name="Ward D."/>
            <person name="Feldgarden M."/>
            <person name="Gevers D."/>
            <person name="Saerens B."/>
            <person name="Vaneechoutte M."/>
            <person name="Walker B."/>
            <person name="Young S."/>
            <person name="Zeng Q."/>
            <person name="Gargeya S."/>
            <person name="Fitzgerald M."/>
            <person name="Haas B."/>
            <person name="Abouelleil A."/>
            <person name="Allen A.W."/>
            <person name="Alvarado L."/>
            <person name="Arachchi H.M."/>
            <person name="Berlin A.M."/>
            <person name="Chapman S.B."/>
            <person name="Gainer-Dewar J."/>
            <person name="Goldberg J."/>
            <person name="Griggs A."/>
            <person name="Gujja S."/>
            <person name="Hansen M."/>
            <person name="Howarth C."/>
            <person name="Imamovic A."/>
            <person name="Ireland A."/>
            <person name="Larimer J."/>
            <person name="McCowan C."/>
            <person name="Murphy C."/>
            <person name="Pearson M."/>
            <person name="Poon T.W."/>
            <person name="Priest M."/>
            <person name="Roberts A."/>
            <person name="Saif S."/>
            <person name="Shea T."/>
            <person name="Sisk P."/>
            <person name="Sykes S."/>
            <person name="Wortman J."/>
            <person name="Nusbaum C."/>
            <person name="Birren B."/>
        </authorList>
    </citation>
    <scope>NUCLEOTIDE SEQUENCE [LARGE SCALE GENOMIC DNA]</scope>
    <source>
        <strain evidence="10 11">ACS-093-V-SCH5</strain>
    </source>
</reference>
<comment type="similarity">
    <text evidence="2">Belongs to the ABC transporter superfamily.</text>
</comment>
<dbReference type="SUPFAM" id="SSF52540">
    <property type="entry name" value="P-loop containing nucleoside triphosphate hydrolases"/>
    <property type="match status" value="1"/>
</dbReference>
<evidence type="ECO:0000256" key="2">
    <source>
        <dbReference type="ARBA" id="ARBA00005417"/>
    </source>
</evidence>
<evidence type="ECO:0000256" key="1">
    <source>
        <dbReference type="ARBA" id="ARBA00004202"/>
    </source>
</evidence>
<keyword evidence="5" id="KW-0547">Nucleotide-binding</keyword>
<keyword evidence="6" id="KW-0067">ATP-binding</keyword>
<keyword evidence="11" id="KW-1185">Reference proteome</keyword>
<dbReference type="InterPro" id="IPR017871">
    <property type="entry name" value="ABC_transporter-like_CS"/>
</dbReference>